<feature type="chain" id="PRO_5020023807" evidence="2">
    <location>
        <begin position="20"/>
        <end position="133"/>
    </location>
</feature>
<keyword evidence="2" id="KW-0732">Signal</keyword>
<protein>
    <submittedName>
        <fullName evidence="3">Uncharacterized protein</fullName>
    </submittedName>
</protein>
<sequence>MQFLPILFMLPLTMSLTLAFCRIFPRHRVEHTANIRGSFDPLNIVVASETVTNEAGKVGANKEGRTFAGDQKNSSDAQGKITIGIGKKEKGYNPNTRAGPESETYEVVIYAVRSGWDKTASRGNPGDLPRWEN</sequence>
<feature type="signal peptide" evidence="2">
    <location>
        <begin position="1"/>
        <end position="19"/>
    </location>
</feature>
<dbReference type="AlphaFoldDB" id="A0A4C1UYY3"/>
<feature type="region of interest" description="Disordered" evidence="1">
    <location>
        <begin position="56"/>
        <end position="100"/>
    </location>
</feature>
<organism evidence="3 4">
    <name type="scientific">Eumeta variegata</name>
    <name type="common">Bagworm moth</name>
    <name type="synonym">Eumeta japonica</name>
    <dbReference type="NCBI Taxonomy" id="151549"/>
    <lineage>
        <taxon>Eukaryota</taxon>
        <taxon>Metazoa</taxon>
        <taxon>Ecdysozoa</taxon>
        <taxon>Arthropoda</taxon>
        <taxon>Hexapoda</taxon>
        <taxon>Insecta</taxon>
        <taxon>Pterygota</taxon>
        <taxon>Neoptera</taxon>
        <taxon>Endopterygota</taxon>
        <taxon>Lepidoptera</taxon>
        <taxon>Glossata</taxon>
        <taxon>Ditrysia</taxon>
        <taxon>Tineoidea</taxon>
        <taxon>Psychidae</taxon>
        <taxon>Oiketicinae</taxon>
        <taxon>Eumeta</taxon>
    </lineage>
</organism>
<evidence type="ECO:0000256" key="2">
    <source>
        <dbReference type="SAM" id="SignalP"/>
    </source>
</evidence>
<reference evidence="3 4" key="1">
    <citation type="journal article" date="2019" name="Commun. Biol.">
        <title>The bagworm genome reveals a unique fibroin gene that provides high tensile strength.</title>
        <authorList>
            <person name="Kono N."/>
            <person name="Nakamura H."/>
            <person name="Ohtoshi R."/>
            <person name="Tomita M."/>
            <person name="Numata K."/>
            <person name="Arakawa K."/>
        </authorList>
    </citation>
    <scope>NUCLEOTIDE SEQUENCE [LARGE SCALE GENOMIC DNA]</scope>
</reference>
<dbReference type="EMBL" id="BGZK01000250">
    <property type="protein sequence ID" value="GBP31701.1"/>
    <property type="molecule type" value="Genomic_DNA"/>
</dbReference>
<evidence type="ECO:0000313" key="3">
    <source>
        <dbReference type="EMBL" id="GBP31701.1"/>
    </source>
</evidence>
<evidence type="ECO:0000256" key="1">
    <source>
        <dbReference type="SAM" id="MobiDB-lite"/>
    </source>
</evidence>
<keyword evidence="4" id="KW-1185">Reference proteome</keyword>
<name>A0A4C1UYY3_EUMVA</name>
<evidence type="ECO:0000313" key="4">
    <source>
        <dbReference type="Proteomes" id="UP000299102"/>
    </source>
</evidence>
<gene>
    <name evidence="3" type="ORF">EVAR_4936_1</name>
</gene>
<proteinExistence type="predicted"/>
<comment type="caution">
    <text evidence="3">The sequence shown here is derived from an EMBL/GenBank/DDBJ whole genome shotgun (WGS) entry which is preliminary data.</text>
</comment>
<dbReference type="Proteomes" id="UP000299102">
    <property type="component" value="Unassembled WGS sequence"/>
</dbReference>
<accession>A0A4C1UYY3</accession>